<comment type="subunit">
    <text evidence="3 13">Tetramer of two alpha and two beta subunits.</text>
</comment>
<dbReference type="PROSITE" id="PS50862">
    <property type="entry name" value="AA_TRNA_LIGASE_II"/>
    <property type="match status" value="1"/>
</dbReference>
<evidence type="ECO:0000256" key="14">
    <source>
        <dbReference type="SAM" id="Coils"/>
    </source>
</evidence>
<sequence>MLEKIKEIREAMERELREAVSSDQLRELKVKYLGKKGSISELSKGMGKLLPEERPKAGQLVNELRQALEDNLAAKQQELADKAMELKMAQEKVDVTLPGRPVKLGSRHPLTLVTDELKEIFLGMGYTVEEGPQVELDYYNFERMNLPADHPARDMQDSFYFDAKRLLRTHTSPVQARTMDKLCPQAPIKMISPGAVYRRDDDATHSPMFHQVEGLVVDEGISLADLKGTLLNFVRQMFGEEREIRLRPSFFPFTEPSVEVDISCMLCGGKGCRTCKDTGWIEILGAGMVHPNVLKMSGYDPERYTGFAFGCGIERIAMLKYGIDDLRVMFENDVRFLQKF</sequence>
<dbReference type="InterPro" id="IPR004188">
    <property type="entry name" value="Phe-tRNA_ligase_II_N"/>
</dbReference>
<name>A0A9D1HL00_9FIRM</name>
<evidence type="ECO:0000256" key="9">
    <source>
        <dbReference type="ARBA" id="ARBA00022842"/>
    </source>
</evidence>
<keyword evidence="7 13" id="KW-0547">Nucleotide-binding</keyword>
<dbReference type="InterPro" id="IPR045864">
    <property type="entry name" value="aa-tRNA-synth_II/BPL/LPL"/>
</dbReference>
<evidence type="ECO:0000256" key="12">
    <source>
        <dbReference type="ARBA" id="ARBA00049255"/>
    </source>
</evidence>
<dbReference type="PANTHER" id="PTHR11538:SF41">
    <property type="entry name" value="PHENYLALANINE--TRNA LIGASE, MITOCHONDRIAL"/>
    <property type="match status" value="1"/>
</dbReference>
<evidence type="ECO:0000313" key="17">
    <source>
        <dbReference type="Proteomes" id="UP000824124"/>
    </source>
</evidence>
<proteinExistence type="inferred from homology"/>
<keyword evidence="14" id="KW-0175">Coiled coil</keyword>
<evidence type="ECO:0000256" key="7">
    <source>
        <dbReference type="ARBA" id="ARBA00022741"/>
    </source>
</evidence>
<evidence type="ECO:0000256" key="2">
    <source>
        <dbReference type="ARBA" id="ARBA00010207"/>
    </source>
</evidence>
<evidence type="ECO:0000256" key="1">
    <source>
        <dbReference type="ARBA" id="ARBA00004496"/>
    </source>
</evidence>
<dbReference type="InterPro" id="IPR022911">
    <property type="entry name" value="Phe_tRNA_ligase_alpha1_bac"/>
</dbReference>
<evidence type="ECO:0000256" key="5">
    <source>
        <dbReference type="ARBA" id="ARBA00022598"/>
    </source>
</evidence>
<evidence type="ECO:0000259" key="15">
    <source>
        <dbReference type="PROSITE" id="PS50862"/>
    </source>
</evidence>
<dbReference type="GO" id="GO:0140096">
    <property type="term" value="F:catalytic activity, acting on a protein"/>
    <property type="evidence" value="ECO:0007669"/>
    <property type="project" value="UniProtKB-ARBA"/>
</dbReference>
<feature type="binding site" evidence="13">
    <location>
        <position position="255"/>
    </location>
    <ligand>
        <name>Mg(2+)</name>
        <dbReference type="ChEBI" id="CHEBI:18420"/>
        <note>shared with beta subunit</note>
    </ligand>
</feature>
<dbReference type="GO" id="GO:0000049">
    <property type="term" value="F:tRNA binding"/>
    <property type="evidence" value="ECO:0007669"/>
    <property type="project" value="InterPro"/>
</dbReference>
<dbReference type="InterPro" id="IPR004529">
    <property type="entry name" value="Phe-tRNA-synth_IIc_asu"/>
</dbReference>
<dbReference type="Proteomes" id="UP000824124">
    <property type="component" value="Unassembled WGS sequence"/>
</dbReference>
<dbReference type="HAMAP" id="MF_00281">
    <property type="entry name" value="Phe_tRNA_synth_alpha1"/>
    <property type="match status" value="1"/>
</dbReference>
<evidence type="ECO:0000256" key="6">
    <source>
        <dbReference type="ARBA" id="ARBA00022723"/>
    </source>
</evidence>
<dbReference type="GO" id="GO:0004826">
    <property type="term" value="F:phenylalanine-tRNA ligase activity"/>
    <property type="evidence" value="ECO:0007669"/>
    <property type="project" value="UniProtKB-UniRule"/>
</dbReference>
<evidence type="ECO:0000256" key="4">
    <source>
        <dbReference type="ARBA" id="ARBA00022490"/>
    </source>
</evidence>
<accession>A0A9D1HL00</accession>
<keyword evidence="10 13" id="KW-0648">Protein biosynthesis</keyword>
<dbReference type="InterPro" id="IPR002319">
    <property type="entry name" value="Phenylalanyl-tRNA_Synthase"/>
</dbReference>
<dbReference type="CDD" id="cd00496">
    <property type="entry name" value="PheRS_alpha_core"/>
    <property type="match status" value="1"/>
</dbReference>
<evidence type="ECO:0000256" key="13">
    <source>
        <dbReference type="HAMAP-Rule" id="MF_00281"/>
    </source>
</evidence>
<dbReference type="InterPro" id="IPR006195">
    <property type="entry name" value="aa-tRNA-synth_II"/>
</dbReference>
<dbReference type="NCBIfam" id="TIGR00468">
    <property type="entry name" value="pheS"/>
    <property type="match status" value="1"/>
</dbReference>
<dbReference type="SUPFAM" id="SSF55681">
    <property type="entry name" value="Class II aaRS and biotin synthetases"/>
    <property type="match status" value="1"/>
</dbReference>
<evidence type="ECO:0000256" key="3">
    <source>
        <dbReference type="ARBA" id="ARBA00011209"/>
    </source>
</evidence>
<keyword evidence="9 13" id="KW-0460">Magnesium</keyword>
<dbReference type="Gene3D" id="3.30.930.10">
    <property type="entry name" value="Bira Bifunctional Protein, Domain 2"/>
    <property type="match status" value="1"/>
</dbReference>
<dbReference type="Pfam" id="PF01409">
    <property type="entry name" value="tRNA-synt_2d"/>
    <property type="match status" value="1"/>
</dbReference>
<organism evidence="16 17">
    <name type="scientific">Candidatus Avidehalobacter gallistercoris</name>
    <dbReference type="NCBI Taxonomy" id="2840694"/>
    <lineage>
        <taxon>Bacteria</taxon>
        <taxon>Bacillati</taxon>
        <taxon>Bacillota</taxon>
        <taxon>Clostridia</taxon>
        <taxon>Eubacteriales</taxon>
        <taxon>Peptococcaceae</taxon>
        <taxon>Peptococcaceae incertae sedis</taxon>
        <taxon>Candidatus Avidehalobacter</taxon>
    </lineage>
</organism>
<comment type="catalytic activity">
    <reaction evidence="12 13">
        <text>tRNA(Phe) + L-phenylalanine + ATP = L-phenylalanyl-tRNA(Phe) + AMP + diphosphate + H(+)</text>
        <dbReference type="Rhea" id="RHEA:19413"/>
        <dbReference type="Rhea" id="RHEA-COMP:9668"/>
        <dbReference type="Rhea" id="RHEA-COMP:9699"/>
        <dbReference type="ChEBI" id="CHEBI:15378"/>
        <dbReference type="ChEBI" id="CHEBI:30616"/>
        <dbReference type="ChEBI" id="CHEBI:33019"/>
        <dbReference type="ChEBI" id="CHEBI:58095"/>
        <dbReference type="ChEBI" id="CHEBI:78442"/>
        <dbReference type="ChEBI" id="CHEBI:78531"/>
        <dbReference type="ChEBI" id="CHEBI:456215"/>
        <dbReference type="EC" id="6.1.1.20"/>
    </reaction>
</comment>
<dbReference type="SUPFAM" id="SSF46589">
    <property type="entry name" value="tRNA-binding arm"/>
    <property type="match status" value="1"/>
</dbReference>
<protein>
    <recommendedName>
        <fullName evidence="13">Phenylalanine--tRNA ligase alpha subunit</fullName>
        <ecNumber evidence="13">6.1.1.20</ecNumber>
    </recommendedName>
    <alternativeName>
        <fullName evidence="13">Phenylalanyl-tRNA synthetase alpha subunit</fullName>
        <shortName evidence="13">PheRS</shortName>
    </alternativeName>
</protein>
<dbReference type="PANTHER" id="PTHR11538">
    <property type="entry name" value="PHENYLALANYL-TRNA SYNTHETASE"/>
    <property type="match status" value="1"/>
</dbReference>
<keyword evidence="4 13" id="KW-0963">Cytoplasm</keyword>
<keyword evidence="6 13" id="KW-0479">Metal-binding</keyword>
<evidence type="ECO:0000313" key="16">
    <source>
        <dbReference type="EMBL" id="HIU10975.1"/>
    </source>
</evidence>
<dbReference type="Pfam" id="PF02912">
    <property type="entry name" value="Phe_tRNA-synt_N"/>
    <property type="match status" value="1"/>
</dbReference>
<comment type="cofactor">
    <cofactor evidence="13">
        <name>Mg(2+)</name>
        <dbReference type="ChEBI" id="CHEBI:18420"/>
    </cofactor>
    <text evidence="13">Binds 2 magnesium ions per tetramer.</text>
</comment>
<reference evidence="16" key="2">
    <citation type="journal article" date="2021" name="PeerJ">
        <title>Extensive microbial diversity within the chicken gut microbiome revealed by metagenomics and culture.</title>
        <authorList>
            <person name="Gilroy R."/>
            <person name="Ravi A."/>
            <person name="Getino M."/>
            <person name="Pursley I."/>
            <person name="Horton D.L."/>
            <person name="Alikhan N.F."/>
            <person name="Baker D."/>
            <person name="Gharbi K."/>
            <person name="Hall N."/>
            <person name="Watson M."/>
            <person name="Adriaenssens E.M."/>
            <person name="Foster-Nyarko E."/>
            <person name="Jarju S."/>
            <person name="Secka A."/>
            <person name="Antonio M."/>
            <person name="Oren A."/>
            <person name="Chaudhuri R.R."/>
            <person name="La Ragione R."/>
            <person name="Hildebrand F."/>
            <person name="Pallen M.J."/>
        </authorList>
    </citation>
    <scope>NUCLEOTIDE SEQUENCE</scope>
    <source>
        <strain evidence="16">2830</strain>
    </source>
</reference>
<gene>
    <name evidence="13 16" type="primary">pheS</name>
    <name evidence="16" type="ORF">IAB00_07070</name>
</gene>
<comment type="similarity">
    <text evidence="2 13">Belongs to the class-II aminoacyl-tRNA synthetase family. Phe-tRNA synthetase alpha subunit type 1 subfamily.</text>
</comment>
<evidence type="ECO:0000256" key="8">
    <source>
        <dbReference type="ARBA" id="ARBA00022840"/>
    </source>
</evidence>
<keyword evidence="5 13" id="KW-0436">Ligase</keyword>
<dbReference type="GO" id="GO:0006432">
    <property type="term" value="P:phenylalanyl-tRNA aminoacylation"/>
    <property type="evidence" value="ECO:0007669"/>
    <property type="project" value="UniProtKB-UniRule"/>
</dbReference>
<dbReference type="AlphaFoldDB" id="A0A9D1HL00"/>
<dbReference type="EMBL" id="DVMH01000035">
    <property type="protein sequence ID" value="HIU10975.1"/>
    <property type="molecule type" value="Genomic_DNA"/>
</dbReference>
<dbReference type="GO" id="GO:0016740">
    <property type="term" value="F:transferase activity"/>
    <property type="evidence" value="ECO:0007669"/>
    <property type="project" value="UniProtKB-ARBA"/>
</dbReference>
<dbReference type="InterPro" id="IPR010978">
    <property type="entry name" value="tRNA-bd_arm"/>
</dbReference>
<dbReference type="GO" id="GO:0005524">
    <property type="term" value="F:ATP binding"/>
    <property type="evidence" value="ECO:0007669"/>
    <property type="project" value="UniProtKB-UniRule"/>
</dbReference>
<dbReference type="GO" id="GO:0005737">
    <property type="term" value="C:cytoplasm"/>
    <property type="evidence" value="ECO:0007669"/>
    <property type="project" value="UniProtKB-SubCell"/>
</dbReference>
<feature type="domain" description="Aminoacyl-transfer RNA synthetases class-II family profile" evidence="15">
    <location>
        <begin position="117"/>
        <end position="331"/>
    </location>
</feature>
<keyword evidence="8 13" id="KW-0067">ATP-binding</keyword>
<dbReference type="GO" id="GO:0000287">
    <property type="term" value="F:magnesium ion binding"/>
    <property type="evidence" value="ECO:0007669"/>
    <property type="project" value="UniProtKB-UniRule"/>
</dbReference>
<evidence type="ECO:0000256" key="10">
    <source>
        <dbReference type="ARBA" id="ARBA00022917"/>
    </source>
</evidence>
<comment type="caution">
    <text evidence="16">The sequence shown here is derived from an EMBL/GenBank/DDBJ whole genome shotgun (WGS) entry which is preliminary data.</text>
</comment>
<feature type="coiled-coil region" evidence="14">
    <location>
        <begin position="65"/>
        <end position="92"/>
    </location>
</feature>
<comment type="subcellular location">
    <subcellularLocation>
        <location evidence="1 13">Cytoplasm</location>
    </subcellularLocation>
</comment>
<dbReference type="FunFam" id="3.30.930.10:FF:000003">
    <property type="entry name" value="Phenylalanine--tRNA ligase alpha subunit"/>
    <property type="match status" value="1"/>
</dbReference>
<dbReference type="EC" id="6.1.1.20" evidence="13"/>
<keyword evidence="11 13" id="KW-0030">Aminoacyl-tRNA synthetase</keyword>
<evidence type="ECO:0000256" key="11">
    <source>
        <dbReference type="ARBA" id="ARBA00023146"/>
    </source>
</evidence>
<reference evidence="16" key="1">
    <citation type="submission" date="2020-10" db="EMBL/GenBank/DDBJ databases">
        <authorList>
            <person name="Gilroy R."/>
        </authorList>
    </citation>
    <scope>NUCLEOTIDE SEQUENCE</scope>
    <source>
        <strain evidence="16">2830</strain>
    </source>
</reference>